<dbReference type="RefSeq" id="XP_072807804.1">
    <property type="nucleotide sequence ID" value="XM_072951703.1"/>
</dbReference>
<dbReference type="RefSeq" id="XP_072807808.1">
    <property type="nucleotide sequence ID" value="XM_072951707.1"/>
</dbReference>
<evidence type="ECO:0000313" key="2">
    <source>
        <dbReference type="Proteomes" id="UP001652581"/>
    </source>
</evidence>
<dbReference type="RefSeq" id="XP_072807807.1">
    <property type="nucleotide sequence ID" value="XM_072951706.1"/>
</dbReference>
<proteinExistence type="predicted"/>
<evidence type="ECO:0000256" key="1">
    <source>
        <dbReference type="SAM" id="MobiDB-lite"/>
    </source>
</evidence>
<keyword evidence="2" id="KW-1185">Reference proteome</keyword>
<feature type="compositionally biased region" description="Basic and acidic residues" evidence="1">
    <location>
        <begin position="104"/>
        <end position="123"/>
    </location>
</feature>
<dbReference type="RefSeq" id="XP_072807809.1">
    <property type="nucleotide sequence ID" value="XM_072951708.1"/>
</dbReference>
<evidence type="ECO:0000313" key="7">
    <source>
        <dbReference type="RefSeq" id="XP_072807808.1"/>
    </source>
</evidence>
<evidence type="ECO:0000313" key="3">
    <source>
        <dbReference type="RefSeq" id="XP_072807804.1"/>
    </source>
</evidence>
<dbReference type="Proteomes" id="UP001652581">
    <property type="component" value="Chromosome 29"/>
</dbReference>
<feature type="region of interest" description="Disordered" evidence="1">
    <location>
        <begin position="86"/>
        <end position="126"/>
    </location>
</feature>
<sequence>MFGGRILQVSQLLGGGRGAVVCGGGGGDSVKWKQIPSVTRGSPNPAAASPVPSAQRPPSWSRLICNTTPANPGTAEVEARIGCGESEANPQAPIGQEPQPEGPRFWREEEGRGRTDARTREPTRSVGKLGGSWVLFAPAPEEEGIFGTGPPLADGSADAAGQSLVHTAHLLCLFPLGSAALRPQPLQVRVPSASGLRVLITIWAINHPKLTGQ</sequence>
<evidence type="ECO:0000313" key="6">
    <source>
        <dbReference type="RefSeq" id="XP_072807807.1"/>
    </source>
</evidence>
<evidence type="ECO:0000313" key="8">
    <source>
        <dbReference type="RefSeq" id="XP_072807809.1"/>
    </source>
</evidence>
<gene>
    <name evidence="3 4 5 6 7 8" type="primary">LOC140690220</name>
</gene>
<protein>
    <submittedName>
        <fullName evidence="3 4">Uncharacterized protein isoform X1</fullName>
    </submittedName>
</protein>
<feature type="compositionally biased region" description="Low complexity" evidence="1">
    <location>
        <begin position="42"/>
        <end position="59"/>
    </location>
</feature>
<name>A0ABM5CGP0_VICPA</name>
<feature type="region of interest" description="Disordered" evidence="1">
    <location>
        <begin position="26"/>
        <end position="60"/>
    </location>
</feature>
<organism evidence="2 7">
    <name type="scientific">Vicugna pacos</name>
    <name type="common">Alpaca</name>
    <name type="synonym">Lama pacos</name>
    <dbReference type="NCBI Taxonomy" id="30538"/>
    <lineage>
        <taxon>Eukaryota</taxon>
        <taxon>Metazoa</taxon>
        <taxon>Chordata</taxon>
        <taxon>Craniata</taxon>
        <taxon>Vertebrata</taxon>
        <taxon>Euteleostomi</taxon>
        <taxon>Mammalia</taxon>
        <taxon>Eutheria</taxon>
        <taxon>Laurasiatheria</taxon>
        <taxon>Artiodactyla</taxon>
        <taxon>Tylopoda</taxon>
        <taxon>Camelidae</taxon>
        <taxon>Vicugna</taxon>
    </lineage>
</organism>
<dbReference type="RefSeq" id="XP_072807806.1">
    <property type="nucleotide sequence ID" value="XM_072951705.1"/>
</dbReference>
<evidence type="ECO:0000313" key="5">
    <source>
        <dbReference type="RefSeq" id="XP_072807806.1"/>
    </source>
</evidence>
<dbReference type="GeneID" id="140690220"/>
<accession>A0ABM5CGP0</accession>
<reference evidence="3 4" key="1">
    <citation type="submission" date="2025-05" db="UniProtKB">
        <authorList>
            <consortium name="RefSeq"/>
        </authorList>
    </citation>
    <scope>IDENTIFICATION</scope>
</reference>
<evidence type="ECO:0000313" key="4">
    <source>
        <dbReference type="RefSeq" id="XP_072807805.1"/>
    </source>
</evidence>
<dbReference type="RefSeq" id="XP_072807805.1">
    <property type="nucleotide sequence ID" value="XM_072951704.1"/>
</dbReference>